<protein>
    <submittedName>
        <fullName evidence="1">Uncharacterized protein</fullName>
    </submittedName>
</protein>
<evidence type="ECO:0000313" key="2">
    <source>
        <dbReference type="Proteomes" id="UP001472677"/>
    </source>
</evidence>
<sequence length="123" mass="13924">MPLVSYLRNYLASRESMAPFRMMSVERIRRRVVVSKEVDDARVEAQRKKYIYTKNVAETWRVQAELDDKVEALTGMFGPIDLSLEAMHPPVVGAKDSTSDSVEENTPVAMITVDEPCDDAPFN</sequence>
<keyword evidence="2" id="KW-1185">Reference proteome</keyword>
<comment type="caution">
    <text evidence="1">The sequence shown here is derived from an EMBL/GenBank/DDBJ whole genome shotgun (WGS) entry which is preliminary data.</text>
</comment>
<organism evidence="1 2">
    <name type="scientific">Hibiscus sabdariffa</name>
    <name type="common">roselle</name>
    <dbReference type="NCBI Taxonomy" id="183260"/>
    <lineage>
        <taxon>Eukaryota</taxon>
        <taxon>Viridiplantae</taxon>
        <taxon>Streptophyta</taxon>
        <taxon>Embryophyta</taxon>
        <taxon>Tracheophyta</taxon>
        <taxon>Spermatophyta</taxon>
        <taxon>Magnoliopsida</taxon>
        <taxon>eudicotyledons</taxon>
        <taxon>Gunneridae</taxon>
        <taxon>Pentapetalae</taxon>
        <taxon>rosids</taxon>
        <taxon>malvids</taxon>
        <taxon>Malvales</taxon>
        <taxon>Malvaceae</taxon>
        <taxon>Malvoideae</taxon>
        <taxon>Hibiscus</taxon>
    </lineage>
</organism>
<gene>
    <name evidence="1" type="ORF">V6N12_009656</name>
</gene>
<dbReference type="Proteomes" id="UP001472677">
    <property type="component" value="Unassembled WGS sequence"/>
</dbReference>
<evidence type="ECO:0000313" key="1">
    <source>
        <dbReference type="EMBL" id="KAK8510815.1"/>
    </source>
</evidence>
<accession>A0ABR2BUS7</accession>
<reference evidence="1 2" key="1">
    <citation type="journal article" date="2024" name="G3 (Bethesda)">
        <title>Genome assembly of Hibiscus sabdariffa L. provides insights into metabolisms of medicinal natural products.</title>
        <authorList>
            <person name="Kim T."/>
        </authorList>
    </citation>
    <scope>NUCLEOTIDE SEQUENCE [LARGE SCALE GENOMIC DNA]</scope>
    <source>
        <strain evidence="1">TK-2024</strain>
        <tissue evidence="1">Old leaves</tissue>
    </source>
</reference>
<proteinExistence type="predicted"/>
<name>A0ABR2BUS7_9ROSI</name>
<dbReference type="EMBL" id="JBBPBM010000081">
    <property type="protein sequence ID" value="KAK8510815.1"/>
    <property type="molecule type" value="Genomic_DNA"/>
</dbReference>